<organism evidence="1 2">
    <name type="scientific">Aphidius gifuensis</name>
    <name type="common">Parasitoid wasp</name>
    <dbReference type="NCBI Taxonomy" id="684658"/>
    <lineage>
        <taxon>Eukaryota</taxon>
        <taxon>Metazoa</taxon>
        <taxon>Ecdysozoa</taxon>
        <taxon>Arthropoda</taxon>
        <taxon>Hexapoda</taxon>
        <taxon>Insecta</taxon>
        <taxon>Pterygota</taxon>
        <taxon>Neoptera</taxon>
        <taxon>Endopterygota</taxon>
        <taxon>Hymenoptera</taxon>
        <taxon>Apocrita</taxon>
        <taxon>Ichneumonoidea</taxon>
        <taxon>Braconidae</taxon>
        <taxon>Aphidiinae</taxon>
        <taxon>Aphidius</taxon>
    </lineage>
</organism>
<evidence type="ECO:0000313" key="1">
    <source>
        <dbReference type="EMBL" id="KAF7997656.1"/>
    </source>
</evidence>
<keyword evidence="2" id="KW-1185">Reference proteome</keyword>
<evidence type="ECO:0000313" key="2">
    <source>
        <dbReference type="Proteomes" id="UP000639338"/>
    </source>
</evidence>
<accession>A0A834Y404</accession>
<name>A0A834Y404_APHGI</name>
<sequence>MKQLYVLVEWVKPENPKTNTPGIPIEWVKDYDVQKYEQTGLVDSEESHLIEWRDTSIKKKHERGWPVYNGVIKAISTSRTKLDKLINTKYDGAKSPEFVKPVMNKETTSEESTSVKRVLEYDEDLSVLEISKENAEQSKRKKKKKPRKISCEIEEAENNENVYPEKIYK</sequence>
<reference evidence="1 2" key="1">
    <citation type="submission" date="2020-08" db="EMBL/GenBank/DDBJ databases">
        <title>Aphidius gifuensis genome sequencing and assembly.</title>
        <authorList>
            <person name="Du Z."/>
        </authorList>
    </citation>
    <scope>NUCLEOTIDE SEQUENCE [LARGE SCALE GENOMIC DNA]</scope>
    <source>
        <strain evidence="1">YNYX2018</strain>
        <tissue evidence="1">Adults</tissue>
    </source>
</reference>
<proteinExistence type="predicted"/>
<protein>
    <submittedName>
        <fullName evidence="1">Uncharacterized protein</fullName>
    </submittedName>
</protein>
<dbReference type="EMBL" id="JACMRX010000001">
    <property type="protein sequence ID" value="KAF7997656.1"/>
    <property type="molecule type" value="Genomic_DNA"/>
</dbReference>
<gene>
    <name evidence="1" type="ORF">HCN44_008829</name>
</gene>
<dbReference type="AlphaFoldDB" id="A0A834Y404"/>
<dbReference type="Proteomes" id="UP000639338">
    <property type="component" value="Unassembled WGS sequence"/>
</dbReference>
<comment type="caution">
    <text evidence="1">The sequence shown here is derived from an EMBL/GenBank/DDBJ whole genome shotgun (WGS) entry which is preliminary data.</text>
</comment>